<dbReference type="RefSeq" id="WP_215820892.1">
    <property type="nucleotide sequence ID" value="NZ_JAGSOY010000045.1"/>
</dbReference>
<dbReference type="EMBL" id="JAGSOY010000045">
    <property type="protein sequence ID" value="MBU2712664.1"/>
    <property type="molecule type" value="Genomic_DNA"/>
</dbReference>
<dbReference type="Gene3D" id="3.40.190.10">
    <property type="entry name" value="Periplasmic binding protein-like II"/>
    <property type="match status" value="2"/>
</dbReference>
<dbReference type="InterPro" id="IPR001638">
    <property type="entry name" value="Solute-binding_3/MltF_N"/>
</dbReference>
<comment type="caution">
    <text evidence="2">The sequence shown here is derived from an EMBL/GenBank/DDBJ whole genome shotgun (WGS) entry which is preliminary data.</text>
</comment>
<accession>A0ABS5ZF81</accession>
<dbReference type="Proteomes" id="UP000690515">
    <property type="component" value="Unassembled WGS sequence"/>
</dbReference>
<evidence type="ECO:0000313" key="3">
    <source>
        <dbReference type="Proteomes" id="UP000690515"/>
    </source>
</evidence>
<keyword evidence="3" id="KW-1185">Reference proteome</keyword>
<dbReference type="PANTHER" id="PTHR38834:SF3">
    <property type="entry name" value="SOLUTE-BINDING PROTEIN FAMILY 3_N-TERMINAL DOMAIN-CONTAINING PROTEIN"/>
    <property type="match status" value="1"/>
</dbReference>
<gene>
    <name evidence="2" type="ORF">KCG35_16470</name>
</gene>
<dbReference type="PANTHER" id="PTHR38834">
    <property type="entry name" value="PERIPLASMIC SUBSTRATE BINDING PROTEIN FAMILY 3"/>
    <property type="match status" value="1"/>
</dbReference>
<dbReference type="SMART" id="SM00062">
    <property type="entry name" value="PBPb"/>
    <property type="match status" value="1"/>
</dbReference>
<organism evidence="2 3">
    <name type="scientific">Zooshikella harenae</name>
    <dbReference type="NCBI Taxonomy" id="2827238"/>
    <lineage>
        <taxon>Bacteria</taxon>
        <taxon>Pseudomonadati</taxon>
        <taxon>Pseudomonadota</taxon>
        <taxon>Gammaproteobacteria</taxon>
        <taxon>Oceanospirillales</taxon>
        <taxon>Zooshikellaceae</taxon>
        <taxon>Zooshikella</taxon>
    </lineage>
</organism>
<sequence length="252" mass="28626">MIKFISIVFFIVYSISAITCPLRDITFITEEYPPHSYIENNVLQGIVVDILIAASSSVNCKVERSEIRVLPWARGYKRVLSERNVVLFGMSRTVEREKLFTWVGPIMEVNNSLIARKDSKIKITTVADLHNIRIGAVRDDIGERVIVNLGISKSGIYFSSYPQNLAKMLAQGRIHAWSYDDIVGYWMLDNLGYNSKDFEVVYVVSKTKTHFAFNKNSNPDAVKLLQKGVDIIKGKPKDGIYSPLDIIIKKYL</sequence>
<feature type="domain" description="Solute-binding protein family 3/N-terminal" evidence="1">
    <location>
        <begin position="24"/>
        <end position="252"/>
    </location>
</feature>
<protein>
    <submittedName>
        <fullName evidence="2">Transporter substrate-binding domain-containing protein</fullName>
    </submittedName>
</protein>
<evidence type="ECO:0000313" key="2">
    <source>
        <dbReference type="EMBL" id="MBU2712664.1"/>
    </source>
</evidence>
<dbReference type="Pfam" id="PF00497">
    <property type="entry name" value="SBP_bac_3"/>
    <property type="match status" value="1"/>
</dbReference>
<name>A0ABS5ZF81_9GAMM</name>
<proteinExistence type="predicted"/>
<evidence type="ECO:0000259" key="1">
    <source>
        <dbReference type="SMART" id="SM00062"/>
    </source>
</evidence>
<dbReference type="SUPFAM" id="SSF53850">
    <property type="entry name" value="Periplasmic binding protein-like II"/>
    <property type="match status" value="1"/>
</dbReference>
<reference evidence="2 3" key="1">
    <citation type="submission" date="2021-04" db="EMBL/GenBank/DDBJ databases">
        <authorList>
            <person name="Pira H."/>
            <person name="Risdian C."/>
            <person name="Wink J."/>
        </authorList>
    </citation>
    <scope>NUCLEOTIDE SEQUENCE [LARGE SCALE GENOMIC DNA]</scope>
    <source>
        <strain evidence="2 3">WH53</strain>
    </source>
</reference>